<name>A0A1V9XI76_9ACAR</name>
<dbReference type="Proteomes" id="UP000192247">
    <property type="component" value="Unassembled WGS sequence"/>
</dbReference>
<evidence type="ECO:0000259" key="1">
    <source>
        <dbReference type="Pfam" id="PF02882"/>
    </source>
</evidence>
<dbReference type="AlphaFoldDB" id="A0A1V9XI76"/>
<keyword evidence="3" id="KW-1185">Reference proteome</keyword>
<comment type="caution">
    <text evidence="2">The sequence shown here is derived from an EMBL/GenBank/DDBJ whole genome shotgun (WGS) entry which is preliminary data.</text>
</comment>
<organism evidence="2 3">
    <name type="scientific">Tropilaelaps mercedesae</name>
    <dbReference type="NCBI Taxonomy" id="418985"/>
    <lineage>
        <taxon>Eukaryota</taxon>
        <taxon>Metazoa</taxon>
        <taxon>Ecdysozoa</taxon>
        <taxon>Arthropoda</taxon>
        <taxon>Chelicerata</taxon>
        <taxon>Arachnida</taxon>
        <taxon>Acari</taxon>
        <taxon>Parasitiformes</taxon>
        <taxon>Mesostigmata</taxon>
        <taxon>Gamasina</taxon>
        <taxon>Dermanyssoidea</taxon>
        <taxon>Laelapidae</taxon>
        <taxon>Tropilaelaps</taxon>
    </lineage>
</organism>
<protein>
    <submittedName>
        <fullName evidence="2">Bifunctional 5</fullName>
    </submittedName>
</protein>
<dbReference type="EMBL" id="MNPL01010441">
    <property type="protein sequence ID" value="OQR73121.1"/>
    <property type="molecule type" value="Genomic_DNA"/>
</dbReference>
<dbReference type="Gene3D" id="3.40.50.720">
    <property type="entry name" value="NAD(P)-binding Rossmann-like Domain"/>
    <property type="match status" value="1"/>
</dbReference>
<dbReference type="InParanoid" id="A0A1V9XI76"/>
<dbReference type="Gene3D" id="3.40.50.10860">
    <property type="entry name" value="Leucine Dehydrogenase, chain A, domain 1"/>
    <property type="match status" value="1"/>
</dbReference>
<dbReference type="Pfam" id="PF02882">
    <property type="entry name" value="THF_DHG_CYH_C"/>
    <property type="match status" value="1"/>
</dbReference>
<gene>
    <name evidence="2" type="ORF">BIW11_03643</name>
</gene>
<feature type="domain" description="Tetrahydrofolate dehydrogenase/cyclohydrolase NAD(P)-binding" evidence="1">
    <location>
        <begin position="17"/>
        <end position="51"/>
    </location>
</feature>
<evidence type="ECO:0000313" key="3">
    <source>
        <dbReference type="Proteomes" id="UP000192247"/>
    </source>
</evidence>
<dbReference type="PRINTS" id="PR00085">
    <property type="entry name" value="THFDHDRGNASE"/>
</dbReference>
<dbReference type="InterPro" id="IPR000672">
    <property type="entry name" value="THF_DH/CycHdrlase"/>
</dbReference>
<dbReference type="InterPro" id="IPR020631">
    <property type="entry name" value="THF_DH/CycHdrlase_NAD-bd_dom"/>
</dbReference>
<sequence>MCRTPATPIKTESGDGADDVGYDDVKEVASWVTRVPGGVGPMAISMLTKSVNLWDVGATKDNFGGHRANRRIMRFDV</sequence>
<dbReference type="GO" id="GO:0004488">
    <property type="term" value="F:methylenetetrahydrofolate dehydrogenase (NADP+) activity"/>
    <property type="evidence" value="ECO:0007669"/>
    <property type="project" value="InterPro"/>
</dbReference>
<reference evidence="2 3" key="1">
    <citation type="journal article" date="2017" name="Gigascience">
        <title>Draft genome of the honey bee ectoparasitic mite, Tropilaelaps mercedesae, is shaped by the parasitic life history.</title>
        <authorList>
            <person name="Dong X."/>
            <person name="Armstrong S.D."/>
            <person name="Xia D."/>
            <person name="Makepeace B.L."/>
            <person name="Darby A.C."/>
            <person name="Kadowaki T."/>
        </authorList>
    </citation>
    <scope>NUCLEOTIDE SEQUENCE [LARGE SCALE GENOMIC DNA]</scope>
    <source>
        <strain evidence="2">Wuxi-XJTLU</strain>
    </source>
</reference>
<proteinExistence type="predicted"/>
<evidence type="ECO:0000313" key="2">
    <source>
        <dbReference type="EMBL" id="OQR73121.1"/>
    </source>
</evidence>
<accession>A0A1V9XI76</accession>